<gene>
    <name evidence="1" type="ORF">LCOR_03537.1</name>
</gene>
<evidence type="ECO:0000313" key="1">
    <source>
        <dbReference type="EMBL" id="CDH52003.1"/>
    </source>
</evidence>
<comment type="caution">
    <text evidence="1">The sequence shown here is derived from an EMBL/GenBank/DDBJ whole genome shotgun (WGS) entry which is preliminary data.</text>
</comment>
<evidence type="ECO:0000313" key="2">
    <source>
        <dbReference type="Proteomes" id="UP000027586"/>
    </source>
</evidence>
<reference evidence="1" key="1">
    <citation type="submission" date="2013-08" db="EMBL/GenBank/DDBJ databases">
        <title>Gene expansion shapes genome architecture in the human pathogen Lichtheimia corymbifera: an evolutionary genomics analysis in the ancient terrestrial Mucorales (Mucoromycotina).</title>
        <authorList>
            <person name="Schwartze V.U."/>
            <person name="Winter S."/>
            <person name="Shelest E."/>
            <person name="Marcet-Houben M."/>
            <person name="Horn F."/>
            <person name="Wehner S."/>
            <person name="Hoffmann K."/>
            <person name="Riege K."/>
            <person name="Sammeth M."/>
            <person name="Nowrousian M."/>
            <person name="Valiante V."/>
            <person name="Linde J."/>
            <person name="Jacobsen I.D."/>
            <person name="Marz M."/>
            <person name="Brakhage A.A."/>
            <person name="Gabaldon T."/>
            <person name="Bocker S."/>
            <person name="Voigt K."/>
        </authorList>
    </citation>
    <scope>NUCLEOTIDE SEQUENCE [LARGE SCALE GENOMIC DNA]</scope>
    <source>
        <strain evidence="1">FSU 9682</strain>
    </source>
</reference>
<accession>A0A068RPA5</accession>
<keyword evidence="2" id="KW-1185">Reference proteome</keyword>
<name>A0A068RPA5_9FUNG</name>
<organism evidence="1 2">
    <name type="scientific">Lichtheimia corymbifera JMRC:FSU:9682</name>
    <dbReference type="NCBI Taxonomy" id="1263082"/>
    <lineage>
        <taxon>Eukaryota</taxon>
        <taxon>Fungi</taxon>
        <taxon>Fungi incertae sedis</taxon>
        <taxon>Mucoromycota</taxon>
        <taxon>Mucoromycotina</taxon>
        <taxon>Mucoromycetes</taxon>
        <taxon>Mucorales</taxon>
        <taxon>Lichtheimiaceae</taxon>
        <taxon>Lichtheimia</taxon>
    </lineage>
</organism>
<dbReference type="VEuPathDB" id="FungiDB:LCOR_03537.1"/>
<sequence>MLRGTSLLDPDPRTPMFVNQREEAYQYKIRAWMIIRSCEVTQRNVQQGGERRGGHRATSLRTRNPMRLPSLAAAFDARKICVYYCLWCDDAV</sequence>
<proteinExistence type="predicted"/>
<dbReference type="AlphaFoldDB" id="A0A068RPA5"/>
<dbReference type="Proteomes" id="UP000027586">
    <property type="component" value="Unassembled WGS sequence"/>
</dbReference>
<dbReference type="EMBL" id="CBTN010000011">
    <property type="protein sequence ID" value="CDH52003.1"/>
    <property type="molecule type" value="Genomic_DNA"/>
</dbReference>
<protein>
    <submittedName>
        <fullName evidence="1">Uncharacterized protein</fullName>
    </submittedName>
</protein>